<accession>A0A0B6ZDF3</accession>
<reference evidence="1" key="1">
    <citation type="submission" date="2014-12" db="EMBL/GenBank/DDBJ databases">
        <title>Insight into the proteome of Arion vulgaris.</title>
        <authorList>
            <person name="Aradska J."/>
            <person name="Bulat T."/>
            <person name="Smidak R."/>
            <person name="Sarate P."/>
            <person name="Gangsoo J."/>
            <person name="Sialana F."/>
            <person name="Bilban M."/>
            <person name="Lubec G."/>
        </authorList>
    </citation>
    <scope>NUCLEOTIDE SEQUENCE</scope>
    <source>
        <tissue evidence="1">Skin</tissue>
    </source>
</reference>
<protein>
    <submittedName>
        <fullName evidence="1">Uncharacterized protein</fullName>
    </submittedName>
</protein>
<organism evidence="1">
    <name type="scientific">Arion vulgaris</name>
    <dbReference type="NCBI Taxonomy" id="1028688"/>
    <lineage>
        <taxon>Eukaryota</taxon>
        <taxon>Metazoa</taxon>
        <taxon>Spiralia</taxon>
        <taxon>Lophotrochozoa</taxon>
        <taxon>Mollusca</taxon>
        <taxon>Gastropoda</taxon>
        <taxon>Heterobranchia</taxon>
        <taxon>Euthyneura</taxon>
        <taxon>Panpulmonata</taxon>
        <taxon>Eupulmonata</taxon>
        <taxon>Stylommatophora</taxon>
        <taxon>Helicina</taxon>
        <taxon>Arionoidea</taxon>
        <taxon>Arionidae</taxon>
        <taxon>Arion</taxon>
    </lineage>
</organism>
<dbReference type="AlphaFoldDB" id="A0A0B6ZDF3"/>
<dbReference type="EMBL" id="HACG01018900">
    <property type="protein sequence ID" value="CEK65765.1"/>
    <property type="molecule type" value="Transcribed_RNA"/>
</dbReference>
<name>A0A0B6ZDF3_9EUPU</name>
<evidence type="ECO:0000313" key="1">
    <source>
        <dbReference type="EMBL" id="CEK65765.1"/>
    </source>
</evidence>
<sequence length="73" mass="8348">MMKNNFSTLESNICENIYGSYENYETFSFSHTPFSQFWGHFVLIDLTVKHCRSHNNTQSSTMPAGVGDHVSPQ</sequence>
<proteinExistence type="predicted"/>
<feature type="non-terminal residue" evidence="1">
    <location>
        <position position="73"/>
    </location>
</feature>
<gene>
    <name evidence="1" type="primary">ORF56187</name>
</gene>